<comment type="subunit">
    <text evidence="7">The basal body constitutes a major portion of the flagellar organelle and consists of four rings (L,P,S, and M) mounted on a central rod.</text>
</comment>
<keyword evidence="8" id="KW-0966">Cell projection</keyword>
<keyword evidence="6 7" id="KW-0998">Cell outer membrane</keyword>
<keyword evidence="9" id="KW-1185">Reference proteome</keyword>
<dbReference type="GO" id="GO:0009427">
    <property type="term" value="C:bacterial-type flagellum basal body, distal rod, L ring"/>
    <property type="evidence" value="ECO:0007669"/>
    <property type="project" value="InterPro"/>
</dbReference>
<dbReference type="GeneID" id="53315576"/>
<keyword evidence="8" id="KW-0282">Flagellum</keyword>
<dbReference type="GO" id="GO:0009279">
    <property type="term" value="C:cell outer membrane"/>
    <property type="evidence" value="ECO:0007669"/>
    <property type="project" value="UniProtKB-SubCell"/>
</dbReference>
<dbReference type="EMBL" id="CP014525">
    <property type="protein sequence ID" value="AMW33841.1"/>
    <property type="molecule type" value="Genomic_DNA"/>
</dbReference>
<protein>
    <recommendedName>
        <fullName evidence="7">Flagellar L-ring protein</fullName>
    </recommendedName>
    <alternativeName>
        <fullName evidence="7">Basal body L-ring protein</fullName>
    </alternativeName>
</protein>
<organism evidence="8 9">
    <name type="scientific">Haematospirillum jordaniae</name>
    <dbReference type="NCBI Taxonomy" id="1549855"/>
    <lineage>
        <taxon>Bacteria</taxon>
        <taxon>Pseudomonadati</taxon>
        <taxon>Pseudomonadota</taxon>
        <taxon>Alphaproteobacteria</taxon>
        <taxon>Rhodospirillales</taxon>
        <taxon>Novispirillaceae</taxon>
        <taxon>Haematospirillum</taxon>
    </lineage>
</organism>
<dbReference type="KEGG" id="hjo:AY555_00160"/>
<evidence type="ECO:0000313" key="9">
    <source>
        <dbReference type="Proteomes" id="UP000076066"/>
    </source>
</evidence>
<dbReference type="PRINTS" id="PR01008">
    <property type="entry name" value="FLGLRINGFLGH"/>
</dbReference>
<evidence type="ECO:0000256" key="2">
    <source>
        <dbReference type="ARBA" id="ARBA00006929"/>
    </source>
</evidence>
<dbReference type="PANTHER" id="PTHR34933">
    <property type="entry name" value="FLAGELLAR L-RING PROTEIN"/>
    <property type="match status" value="1"/>
</dbReference>
<evidence type="ECO:0000256" key="7">
    <source>
        <dbReference type="HAMAP-Rule" id="MF_00415"/>
    </source>
</evidence>
<dbReference type="HAMAP" id="MF_00415">
    <property type="entry name" value="FlgH"/>
    <property type="match status" value="1"/>
</dbReference>
<name>A0A143DAU4_9PROT</name>
<keyword evidence="4 7" id="KW-0472">Membrane</keyword>
<dbReference type="GO" id="GO:0003774">
    <property type="term" value="F:cytoskeletal motor activity"/>
    <property type="evidence" value="ECO:0007669"/>
    <property type="project" value="InterPro"/>
</dbReference>
<dbReference type="InterPro" id="IPR000527">
    <property type="entry name" value="Flag_Lring"/>
</dbReference>
<evidence type="ECO:0000256" key="4">
    <source>
        <dbReference type="ARBA" id="ARBA00023136"/>
    </source>
</evidence>
<evidence type="ECO:0000256" key="6">
    <source>
        <dbReference type="ARBA" id="ARBA00023237"/>
    </source>
</evidence>
<comment type="subcellular location">
    <subcellularLocation>
        <location evidence="7">Cell outer membrane</location>
        <topology evidence="7">Lipid-anchor</topology>
    </subcellularLocation>
    <subcellularLocation>
        <location evidence="7">Bacterial flagellum basal body</location>
    </subcellularLocation>
</comment>
<evidence type="ECO:0000313" key="8">
    <source>
        <dbReference type="EMBL" id="AMW33841.1"/>
    </source>
</evidence>
<comment type="function">
    <text evidence="1 7">Assembles around the rod to form the L-ring and probably protects the motor/basal body from shearing forces during rotation.</text>
</comment>
<dbReference type="GO" id="GO:0071973">
    <property type="term" value="P:bacterial-type flagellum-dependent cell motility"/>
    <property type="evidence" value="ECO:0007669"/>
    <property type="project" value="InterPro"/>
</dbReference>
<gene>
    <name evidence="7" type="primary">flgH</name>
    <name evidence="8" type="ORF">AY555_00160</name>
</gene>
<keyword evidence="7" id="KW-0449">Lipoprotein</keyword>
<keyword evidence="3 7" id="KW-0732">Signal</keyword>
<dbReference type="NCBIfam" id="NF001305">
    <property type="entry name" value="PRK00249.1-5"/>
    <property type="match status" value="1"/>
</dbReference>
<dbReference type="RefSeq" id="WP_066131807.1">
    <property type="nucleotide sequence ID" value="NZ_CP014525.1"/>
</dbReference>
<evidence type="ECO:0000256" key="1">
    <source>
        <dbReference type="ARBA" id="ARBA00002591"/>
    </source>
</evidence>
<dbReference type="PANTHER" id="PTHR34933:SF1">
    <property type="entry name" value="FLAGELLAR L-RING PROTEIN"/>
    <property type="match status" value="1"/>
</dbReference>
<dbReference type="PROSITE" id="PS51257">
    <property type="entry name" value="PROKAR_LIPOPROTEIN"/>
    <property type="match status" value="1"/>
</dbReference>
<dbReference type="AlphaFoldDB" id="A0A143DAU4"/>
<dbReference type="Proteomes" id="UP000076066">
    <property type="component" value="Chromosome"/>
</dbReference>
<keyword evidence="5 7" id="KW-0975">Bacterial flagellum</keyword>
<dbReference type="Pfam" id="PF02107">
    <property type="entry name" value="FlgH"/>
    <property type="match status" value="1"/>
</dbReference>
<keyword evidence="8" id="KW-0969">Cilium</keyword>
<comment type="similarity">
    <text evidence="2 7">Belongs to the FlgH family.</text>
</comment>
<dbReference type="OrthoDB" id="9789227at2"/>
<dbReference type="STRING" id="1549855.AY555_00160"/>
<proteinExistence type="inferred from homology"/>
<evidence type="ECO:0000256" key="5">
    <source>
        <dbReference type="ARBA" id="ARBA00023143"/>
    </source>
</evidence>
<evidence type="ECO:0000256" key="3">
    <source>
        <dbReference type="ARBA" id="ARBA00022729"/>
    </source>
</evidence>
<sequence length="254" mass="26999">MKPLHTAAKAGILASALLTASGCDTIQRLSEIGGGPKVSTIENPVNKRDYRPVSMPMPAANVATSSPNSLWRPGARAFFKDQRAGQVGDILTVVVNIKGEKASLSNSTNRDRAQPTETFGFTNLMGLENSVSKILPNTVNPATMIGGINSRSTHGGSGKIERQETISVQLAAVVIQALPNGNLVIAGRQEIKVNGELRELAVTGVIRPEDIGSDNKVSSEKMAEARIIYGGRGTLSDVQKPRYGQEVLDIILPF</sequence>
<accession>A0A143DAU4</accession>
<reference evidence="8 9" key="1">
    <citation type="submission" date="2016-02" db="EMBL/GenBank/DDBJ databases">
        <title>Complete Genome of H5569, the type strain of the newly described species Haematospirillium jordaniae.</title>
        <authorList>
            <person name="Nicholson A.C."/>
            <person name="Humrighouse B.W."/>
            <person name="Loparov V."/>
            <person name="McQuiston J.R."/>
        </authorList>
    </citation>
    <scope>NUCLEOTIDE SEQUENCE [LARGE SCALE GENOMIC DNA]</scope>
    <source>
        <strain evidence="8 9">H5569</strain>
    </source>
</reference>